<dbReference type="Pfam" id="PF08350">
    <property type="entry name" value="FilR1_middle"/>
    <property type="match status" value="1"/>
</dbReference>
<dbReference type="Proteomes" id="UP000324020">
    <property type="component" value="Unassembled WGS sequence"/>
</dbReference>
<dbReference type="InterPro" id="IPR057527">
    <property type="entry name" value="HVO_A0261-like_N"/>
</dbReference>
<dbReference type="InterPro" id="IPR036390">
    <property type="entry name" value="WH_DNA-bd_sf"/>
</dbReference>
<dbReference type="Pfam" id="PF13424">
    <property type="entry name" value="TPR_12"/>
    <property type="match status" value="1"/>
</dbReference>
<dbReference type="PANTHER" id="PTHR10098:SF108">
    <property type="entry name" value="TETRATRICOPEPTIDE REPEAT PROTEIN 28"/>
    <property type="match status" value="1"/>
</dbReference>
<dbReference type="RefSeq" id="WP_149797128.1">
    <property type="nucleotide sequence ID" value="NZ_FNBO01000001.1"/>
</dbReference>
<dbReference type="EMBL" id="FNBO01000001">
    <property type="protein sequence ID" value="SDE92864.1"/>
    <property type="molecule type" value="Genomic_DNA"/>
</dbReference>
<dbReference type="InterPro" id="IPR036388">
    <property type="entry name" value="WH-like_DNA-bd_sf"/>
</dbReference>
<name>A0A1G7GXS2_9EURY</name>
<feature type="region of interest" description="Disordered" evidence="1">
    <location>
        <begin position="633"/>
        <end position="661"/>
    </location>
</feature>
<dbReference type="AlphaFoldDB" id="A0A1G7GXS2"/>
<dbReference type="CDD" id="cd00090">
    <property type="entry name" value="HTH_ARSR"/>
    <property type="match status" value="1"/>
</dbReference>
<dbReference type="PANTHER" id="PTHR10098">
    <property type="entry name" value="RAPSYN-RELATED"/>
    <property type="match status" value="1"/>
</dbReference>
<sequence>MTEPSELVGVVERRLDFLERLAAEPLRKHELVDALGHSRSTVNRAIDELEAAGLVAGETDGYRTTLSGRLLANGYREFLTVADDLAAAGDVLDPLGADADVDSAVLRDAETYRAAAPDPYRPLEVLDDALADADAIAAALPAFPYPQVAERLRRAAGGGGTVDLALADRAYGHAAERFADDLAAVACREGCRVAAVDAVDAGVVAADETALLLTFDGDGTLHGAAASTDPEAVAWAEAAVRELVDRGRDAGEALAAMDRAESETAGGERPDGSRGADERGTSAAGSLFGQIGPSDAGPGTLSTQGFHAVDEDRLTGDPDPYGPLRATASFSEVDAGYVLDRTAARGRDRRSLAGLLVDGLAEGTDHALVGPPGSGKSTVCRSVAVEWFRSGRGPVTYRPSDGGDPFSATERLRKRVTEGDGHHLVVVEDAVDPGAAEAIGVARELADRDDVSFLFDAREGPYDDPDGLPLSPADLRYRRAIETVRMPRLDEREVERFVDHVADRTGTVPAADPAALLDDVRRTDDERVGELLALVHRLVRATGDGAGGVGDGGGSAAAGSLAGGDAGNASGATGVRDGDAGPQSGLEAAVAEAVREVRNRPPPTADVAVLVNLLNVASVGEVSTLAYALVDGPERSDGSEAGGSGADGDPSTTADRSPTVDGVRRALDRLLGRVLVGSGDGEYRAVHDEWSVLFLERLVEREPAPVVARRVGRTVSRVLALADDPARRSRVRRAVGGDAPTVSRIERDPAAWAAETVRAVYGVGRRYPRLAALYGRVRYAWIDLPDACPDDLRDRPPEWVARMYIDAGDLGGATEALDAWRPVDEAGAAERQRGYGDVARRRGEYDVARERYERAEELFDAAGDRGGLAAAVRGRAQAAHFDGDYEVAYEAASRAYAIAAEVGDPIATAKALMDVGNALDGLDGTDAVLDHYRVAGGLFRAYDDTHGAANVRANLAVALRRRGDLDAAKRSASRALDGYRTVGDKHREAISLLNLAVVAEQRGAVGEAIARAAEARTIAERIGSELYEAFALSHLGSAAHVAGDLDQAERFLTAALDRLDALDADTRCAMVTAILAEVAIDRGNLTEAERRIERTASLLDDHAGRKRLAELDRVRGRLALARGDGDDAASALESAVESARDGGFTQVEAQALAALGAAAAERGDAVAAVDRLTAALDLGRRIEGARATVSAADRLADLLAGSAAGSSSIDREALTEALRESPPEAVPAESAADPEAYREIADRWRVDGEDVAAAYPPLG</sequence>
<organism evidence="4 5">
    <name type="scientific">Halorubrum xinjiangense</name>
    <dbReference type="NCBI Taxonomy" id="261291"/>
    <lineage>
        <taxon>Archaea</taxon>
        <taxon>Methanobacteriati</taxon>
        <taxon>Methanobacteriota</taxon>
        <taxon>Stenosarchaea group</taxon>
        <taxon>Halobacteria</taxon>
        <taxon>Halobacteriales</taxon>
        <taxon>Haloferacaceae</taxon>
        <taxon>Halorubrum</taxon>
    </lineage>
</organism>
<feature type="compositionally biased region" description="Basic and acidic residues" evidence="1">
    <location>
        <begin position="258"/>
        <end position="280"/>
    </location>
</feature>
<dbReference type="InterPro" id="IPR013561">
    <property type="entry name" value="FilR1_middle_dom"/>
</dbReference>
<dbReference type="Gene3D" id="1.25.40.10">
    <property type="entry name" value="Tetratricopeptide repeat domain"/>
    <property type="match status" value="3"/>
</dbReference>
<dbReference type="SUPFAM" id="SSF48452">
    <property type="entry name" value="TPR-like"/>
    <property type="match status" value="2"/>
</dbReference>
<dbReference type="SUPFAM" id="SSF52540">
    <property type="entry name" value="P-loop containing nucleoside triphosphate hydrolases"/>
    <property type="match status" value="1"/>
</dbReference>
<feature type="domain" description="HVO-A0261-like N-terminal" evidence="3">
    <location>
        <begin position="11"/>
        <end position="80"/>
    </location>
</feature>
<dbReference type="Gene3D" id="1.10.10.10">
    <property type="entry name" value="Winged helix-like DNA-binding domain superfamily/Winged helix DNA-binding domain"/>
    <property type="match status" value="1"/>
</dbReference>
<feature type="compositionally biased region" description="Basic and acidic residues" evidence="1">
    <location>
        <begin position="1211"/>
        <end position="1222"/>
    </location>
</feature>
<dbReference type="Pfam" id="PF25213">
    <property type="entry name" value="HVO_A0261_N"/>
    <property type="match status" value="1"/>
</dbReference>
<accession>A0A1G7GXS2</accession>
<proteinExistence type="predicted"/>
<gene>
    <name evidence="4" type="ORF">SAMN04488067_101110</name>
</gene>
<feature type="region of interest" description="Disordered" evidence="1">
    <location>
        <begin position="257"/>
        <end position="304"/>
    </location>
</feature>
<feature type="domain" description="Methanogenesis regulatory protein FilR1 middle" evidence="2">
    <location>
        <begin position="119"/>
        <end position="244"/>
    </location>
</feature>
<dbReference type="InterPro" id="IPR027417">
    <property type="entry name" value="P-loop_NTPase"/>
</dbReference>
<evidence type="ECO:0000256" key="1">
    <source>
        <dbReference type="SAM" id="MobiDB-lite"/>
    </source>
</evidence>
<reference evidence="4 5" key="1">
    <citation type="submission" date="2016-10" db="EMBL/GenBank/DDBJ databases">
        <authorList>
            <person name="Varghese N."/>
            <person name="Submissions S."/>
        </authorList>
    </citation>
    <scope>NUCLEOTIDE SEQUENCE [LARGE SCALE GENOMIC DNA]</scope>
    <source>
        <strain evidence="4 5">CGMCC 1.3527</strain>
    </source>
</reference>
<dbReference type="SMART" id="SM00028">
    <property type="entry name" value="TPR"/>
    <property type="match status" value="5"/>
</dbReference>
<dbReference type="InterPro" id="IPR011991">
    <property type="entry name" value="ArsR-like_HTH"/>
</dbReference>
<protein>
    <submittedName>
        <fullName evidence="4">Predicted transcriptional regulator, contains HTH domain</fullName>
    </submittedName>
</protein>
<evidence type="ECO:0000259" key="3">
    <source>
        <dbReference type="Pfam" id="PF25213"/>
    </source>
</evidence>
<evidence type="ECO:0000313" key="5">
    <source>
        <dbReference type="Proteomes" id="UP000324020"/>
    </source>
</evidence>
<dbReference type="InterPro" id="IPR019734">
    <property type="entry name" value="TPR_rpt"/>
</dbReference>
<dbReference type="SUPFAM" id="SSF46785">
    <property type="entry name" value="Winged helix' DNA-binding domain"/>
    <property type="match status" value="1"/>
</dbReference>
<feature type="region of interest" description="Disordered" evidence="1">
    <location>
        <begin position="1211"/>
        <end position="1234"/>
    </location>
</feature>
<keyword evidence="5" id="KW-1185">Reference proteome</keyword>
<dbReference type="InterPro" id="IPR011990">
    <property type="entry name" value="TPR-like_helical_dom_sf"/>
</dbReference>
<evidence type="ECO:0000313" key="4">
    <source>
        <dbReference type="EMBL" id="SDE92864.1"/>
    </source>
</evidence>
<evidence type="ECO:0000259" key="2">
    <source>
        <dbReference type="Pfam" id="PF08350"/>
    </source>
</evidence>
<dbReference type="OrthoDB" id="11410at2157"/>